<organism evidence="2 3">
    <name type="scientific">Mycena maculata</name>
    <dbReference type="NCBI Taxonomy" id="230809"/>
    <lineage>
        <taxon>Eukaryota</taxon>
        <taxon>Fungi</taxon>
        <taxon>Dikarya</taxon>
        <taxon>Basidiomycota</taxon>
        <taxon>Agaricomycotina</taxon>
        <taxon>Agaricomycetes</taxon>
        <taxon>Agaricomycetidae</taxon>
        <taxon>Agaricales</taxon>
        <taxon>Marasmiineae</taxon>
        <taxon>Mycenaceae</taxon>
        <taxon>Mycena</taxon>
    </lineage>
</organism>
<reference evidence="2" key="1">
    <citation type="submission" date="2023-03" db="EMBL/GenBank/DDBJ databases">
        <title>Massive genome expansion in bonnet fungi (Mycena s.s.) driven by repeated elements and novel gene families across ecological guilds.</title>
        <authorList>
            <consortium name="Lawrence Berkeley National Laboratory"/>
            <person name="Harder C.B."/>
            <person name="Miyauchi S."/>
            <person name="Viragh M."/>
            <person name="Kuo A."/>
            <person name="Thoen E."/>
            <person name="Andreopoulos B."/>
            <person name="Lu D."/>
            <person name="Skrede I."/>
            <person name="Drula E."/>
            <person name="Henrissat B."/>
            <person name="Morin E."/>
            <person name="Kohler A."/>
            <person name="Barry K."/>
            <person name="LaButti K."/>
            <person name="Morin E."/>
            <person name="Salamov A."/>
            <person name="Lipzen A."/>
            <person name="Mereny Z."/>
            <person name="Hegedus B."/>
            <person name="Baldrian P."/>
            <person name="Stursova M."/>
            <person name="Weitz H."/>
            <person name="Taylor A."/>
            <person name="Grigoriev I.V."/>
            <person name="Nagy L.G."/>
            <person name="Martin F."/>
            <person name="Kauserud H."/>
        </authorList>
    </citation>
    <scope>NUCLEOTIDE SEQUENCE</scope>
    <source>
        <strain evidence="2">CBHHK188m</strain>
    </source>
</reference>
<evidence type="ECO:0000313" key="3">
    <source>
        <dbReference type="Proteomes" id="UP001215280"/>
    </source>
</evidence>
<accession>A0AAD7K0J2</accession>
<dbReference type="EMBL" id="JARJLG010000014">
    <property type="protein sequence ID" value="KAJ7775668.1"/>
    <property type="molecule type" value="Genomic_DNA"/>
</dbReference>
<dbReference type="AlphaFoldDB" id="A0AAD7K0J2"/>
<feature type="region of interest" description="Disordered" evidence="1">
    <location>
        <begin position="192"/>
        <end position="227"/>
    </location>
</feature>
<feature type="compositionally biased region" description="Polar residues" evidence="1">
    <location>
        <begin position="14"/>
        <end position="25"/>
    </location>
</feature>
<evidence type="ECO:0000313" key="2">
    <source>
        <dbReference type="EMBL" id="KAJ7775668.1"/>
    </source>
</evidence>
<protein>
    <submittedName>
        <fullName evidence="2">Uncharacterized protein</fullName>
    </submittedName>
</protein>
<sequence>MSTQTARPSHPCLSENNPAPSSAQQPGLKADVRHFTVTGDSIFSDYPYHIAGPSKGKLFLIPYYEITGLGPPPDDLTGSTAGDVYLDLSPEQYAAYGRIADGTWKRWYDPQPGHKTDDIIVKHPHFRGRLLWASDARGVSWFVSTTVASNQLRAKERGAISQEAPKTEETRWREASGLIDVALSAREACEATAAASNPGPRAARLSSPLSPPFESREPSPAFGMPSQVLGKRKRGRQLEHFELNDSIEQLKDAKAVLSDEIAVLQKQLDLSLQESDAEQMVFTGWVEKVIQAGLKSQCYTTQDGLDPSVREYCALQAELAADEAECSKEESILEDVQISLGLAISEHKKLKQSSGKR</sequence>
<dbReference type="Proteomes" id="UP001215280">
    <property type="component" value="Unassembled WGS sequence"/>
</dbReference>
<gene>
    <name evidence="2" type="ORF">DFH07DRAFT_1056820</name>
</gene>
<proteinExistence type="predicted"/>
<evidence type="ECO:0000256" key="1">
    <source>
        <dbReference type="SAM" id="MobiDB-lite"/>
    </source>
</evidence>
<feature type="region of interest" description="Disordered" evidence="1">
    <location>
        <begin position="1"/>
        <end position="28"/>
    </location>
</feature>
<comment type="caution">
    <text evidence="2">The sequence shown here is derived from an EMBL/GenBank/DDBJ whole genome shotgun (WGS) entry which is preliminary data.</text>
</comment>
<name>A0AAD7K0J2_9AGAR</name>
<keyword evidence="3" id="KW-1185">Reference proteome</keyword>